<reference evidence="2" key="1">
    <citation type="journal article" date="2023" name="Mol. Ecol. Resour.">
        <title>Chromosome-level genome assembly of a triploid poplar Populus alba 'Berolinensis'.</title>
        <authorList>
            <person name="Chen S."/>
            <person name="Yu Y."/>
            <person name="Wang X."/>
            <person name="Wang S."/>
            <person name="Zhang T."/>
            <person name="Zhou Y."/>
            <person name="He R."/>
            <person name="Meng N."/>
            <person name="Wang Y."/>
            <person name="Liu W."/>
            <person name="Liu Z."/>
            <person name="Liu J."/>
            <person name="Guo Q."/>
            <person name="Huang H."/>
            <person name="Sederoff R.R."/>
            <person name="Wang G."/>
            <person name="Qu G."/>
            <person name="Chen S."/>
        </authorList>
    </citation>
    <scope>NUCLEOTIDE SEQUENCE</scope>
    <source>
        <strain evidence="2">SC-2020</strain>
    </source>
</reference>
<protein>
    <recommendedName>
        <fullName evidence="1">Transposase-associated domain-containing protein</fullName>
    </recommendedName>
</protein>
<evidence type="ECO:0000259" key="1">
    <source>
        <dbReference type="Pfam" id="PF13963"/>
    </source>
</evidence>
<proteinExistence type="predicted"/>
<gene>
    <name evidence="2" type="ORF">NC653_008224</name>
</gene>
<keyword evidence="3" id="KW-1185">Reference proteome</keyword>
<evidence type="ECO:0000313" key="3">
    <source>
        <dbReference type="Proteomes" id="UP001164929"/>
    </source>
</evidence>
<dbReference type="EMBL" id="JAQIZT010000003">
    <property type="protein sequence ID" value="KAJ7002933.1"/>
    <property type="molecule type" value="Genomic_DNA"/>
</dbReference>
<evidence type="ECO:0000313" key="2">
    <source>
        <dbReference type="EMBL" id="KAJ7002933.1"/>
    </source>
</evidence>
<dbReference type="Proteomes" id="UP001164929">
    <property type="component" value="Chromosome 3"/>
</dbReference>
<accession>A0AAD6W8B6</accession>
<name>A0AAD6W8B6_9ROSI</name>
<feature type="domain" description="Transposase-associated" evidence="1">
    <location>
        <begin position="8"/>
        <end position="65"/>
    </location>
</feature>
<sequence>MYRRRKDGHICPEFIAGVRRFINFAFLIDENVSGGKIRCPCVRCKNQKFLIEEDVYKYLLSIGFFYCIN</sequence>
<dbReference type="AlphaFoldDB" id="A0AAD6W8B6"/>
<comment type="caution">
    <text evidence="2">The sequence shown here is derived from an EMBL/GenBank/DDBJ whole genome shotgun (WGS) entry which is preliminary data.</text>
</comment>
<organism evidence="2 3">
    <name type="scientific">Populus alba x Populus x berolinensis</name>
    <dbReference type="NCBI Taxonomy" id="444605"/>
    <lineage>
        <taxon>Eukaryota</taxon>
        <taxon>Viridiplantae</taxon>
        <taxon>Streptophyta</taxon>
        <taxon>Embryophyta</taxon>
        <taxon>Tracheophyta</taxon>
        <taxon>Spermatophyta</taxon>
        <taxon>Magnoliopsida</taxon>
        <taxon>eudicotyledons</taxon>
        <taxon>Gunneridae</taxon>
        <taxon>Pentapetalae</taxon>
        <taxon>rosids</taxon>
        <taxon>fabids</taxon>
        <taxon>Malpighiales</taxon>
        <taxon>Salicaceae</taxon>
        <taxon>Saliceae</taxon>
        <taxon>Populus</taxon>
    </lineage>
</organism>
<dbReference type="Pfam" id="PF13963">
    <property type="entry name" value="Transpos_assoc"/>
    <property type="match status" value="1"/>
</dbReference>
<dbReference type="InterPro" id="IPR029480">
    <property type="entry name" value="Transpos_assoc"/>
</dbReference>